<protein>
    <recommendedName>
        <fullName evidence="1">DUF6815 domain-containing protein</fullName>
    </recommendedName>
</protein>
<organism evidence="2 3">
    <name type="scientific">Echinicola rosea</name>
    <dbReference type="NCBI Taxonomy" id="1807691"/>
    <lineage>
        <taxon>Bacteria</taxon>
        <taxon>Pseudomonadati</taxon>
        <taxon>Bacteroidota</taxon>
        <taxon>Cytophagia</taxon>
        <taxon>Cytophagales</taxon>
        <taxon>Cyclobacteriaceae</taxon>
        <taxon>Echinicola</taxon>
    </lineage>
</organism>
<dbReference type="RefSeq" id="WP_137402947.1">
    <property type="nucleotide sequence ID" value="NZ_BMIU01000033.1"/>
</dbReference>
<comment type="caution">
    <text evidence="2">The sequence shown here is derived from an EMBL/GenBank/DDBJ whole genome shotgun (WGS) entry which is preliminary data.</text>
</comment>
<dbReference type="Proteomes" id="UP000647339">
    <property type="component" value="Unassembled WGS sequence"/>
</dbReference>
<reference evidence="3" key="1">
    <citation type="journal article" date="2019" name="Int. J. Syst. Evol. Microbiol.">
        <title>The Global Catalogue of Microorganisms (GCM) 10K type strain sequencing project: providing services to taxonomists for standard genome sequencing and annotation.</title>
        <authorList>
            <consortium name="The Broad Institute Genomics Platform"/>
            <consortium name="The Broad Institute Genome Sequencing Center for Infectious Disease"/>
            <person name="Wu L."/>
            <person name="Ma J."/>
        </authorList>
    </citation>
    <scope>NUCLEOTIDE SEQUENCE [LARGE SCALE GENOMIC DNA]</scope>
    <source>
        <strain evidence="3">CGMCC 1.15407</strain>
    </source>
</reference>
<feature type="domain" description="DUF6815" evidence="1">
    <location>
        <begin position="214"/>
        <end position="323"/>
    </location>
</feature>
<evidence type="ECO:0000313" key="3">
    <source>
        <dbReference type="Proteomes" id="UP000647339"/>
    </source>
</evidence>
<evidence type="ECO:0000313" key="2">
    <source>
        <dbReference type="EMBL" id="GGF49888.1"/>
    </source>
</evidence>
<dbReference type="Pfam" id="PF20668">
    <property type="entry name" value="DUF6815"/>
    <property type="match status" value="1"/>
</dbReference>
<name>A0ABQ1VC23_9BACT</name>
<accession>A0ABQ1VC23</accession>
<evidence type="ECO:0000259" key="1">
    <source>
        <dbReference type="Pfam" id="PF20668"/>
    </source>
</evidence>
<keyword evidence="3" id="KW-1185">Reference proteome</keyword>
<dbReference type="EMBL" id="BMIU01000033">
    <property type="protein sequence ID" value="GGF49888.1"/>
    <property type="molecule type" value="Genomic_DNA"/>
</dbReference>
<proteinExistence type="predicted"/>
<sequence>MNDNSVGLMIYGDTNSTKNALTEDKYKTLANSLSEAGFNVESVLYNDAVASHLEGELSRFSAVLVWVNPIEQGNDRSRLDAVLRNLSERGVFISTHPDVILKIGTKKVLYSTRHMDWGGDIEIYSKFSDFEKLFLPSLDKTSIRILKQYRGNGGNGVYKVRLAESDPTRIRIVHAPKSTEERILKVDEFLREFRRYFDNRGMLINQQWVQGITNGMVRCYLTGVKVSGFGYQESNALCPQSNDPESPVRPTSGRFYFSEQCGLFQDLRQIMESKWVPQLQEIHSISDQMMPLLWDVDLFINDVNGQDTEAKYTLCEINVSCVSPFPPSCVNHVVDQLKKKLVN</sequence>
<dbReference type="NCBIfam" id="NF033816">
    <property type="entry name" value="Cj0069_fam"/>
    <property type="match status" value="1"/>
</dbReference>
<dbReference type="InterPro" id="IPR049212">
    <property type="entry name" value="DUF6815"/>
</dbReference>
<gene>
    <name evidence="2" type="ORF">GCM10011339_43070</name>
</gene>